<accession>A0A7G9YZZ5</accession>
<dbReference type="AlphaFoldDB" id="A0A7G9YZZ5"/>
<reference evidence="1" key="1">
    <citation type="submission" date="2020-06" db="EMBL/GenBank/DDBJ databases">
        <title>Unique genomic features of the anaerobic methanotrophic archaea.</title>
        <authorList>
            <person name="Chadwick G.L."/>
            <person name="Skennerton C.T."/>
            <person name="Laso-Perez R."/>
            <person name="Leu A.O."/>
            <person name="Speth D.R."/>
            <person name="Yu H."/>
            <person name="Morgan-Lang C."/>
            <person name="Hatzenpichler R."/>
            <person name="Goudeau D."/>
            <person name="Malmstrom R."/>
            <person name="Brazelton W.J."/>
            <person name="Woyke T."/>
            <person name="Hallam S.J."/>
            <person name="Tyson G.W."/>
            <person name="Wegener G."/>
            <person name="Boetius A."/>
            <person name="Orphan V."/>
        </authorList>
    </citation>
    <scope>NUCLEOTIDE SEQUENCE</scope>
</reference>
<dbReference type="EMBL" id="MT631546">
    <property type="protein sequence ID" value="QNO53579.1"/>
    <property type="molecule type" value="Genomic_DNA"/>
</dbReference>
<sequence length="157" mass="18236">MPSSSMHVVCLTIKGYLVEDGGGKMINSRIKDRRKRGRVFFKPLNPLSCIYLYSHIIALRRQISSVQTALAQWITHPKMCRTTPYYISDCVTSTSVIAISDKLIHVFNFVCRYLHFYQTFTIHFFPFHLLLFLQNETRSNMRCSRLLRSLSASLLLP</sequence>
<gene>
    <name evidence="1" type="ORF">BBDCAPAO_00016</name>
</gene>
<proteinExistence type="predicted"/>
<protein>
    <submittedName>
        <fullName evidence="1">Uncharacterized protein</fullName>
    </submittedName>
</protein>
<evidence type="ECO:0000313" key="1">
    <source>
        <dbReference type="EMBL" id="QNO53579.1"/>
    </source>
</evidence>
<name>A0A7G9YZZ5_9EURY</name>
<organism evidence="1">
    <name type="scientific">Candidatus Methanophagaceae archaeon ANME-1 ERB6</name>
    <dbReference type="NCBI Taxonomy" id="2759912"/>
    <lineage>
        <taxon>Archaea</taxon>
        <taxon>Methanobacteriati</taxon>
        <taxon>Methanobacteriota</taxon>
        <taxon>Stenosarchaea group</taxon>
        <taxon>Methanomicrobia</taxon>
        <taxon>Candidatus Methanophagales</taxon>
        <taxon>Candidatus Methanophagaceae</taxon>
    </lineage>
</organism>